<dbReference type="HOGENOM" id="CLU_1481093_0_0_0"/>
<dbReference type="KEGG" id="sus:Acid_6023"/>
<feature type="region of interest" description="Disordered" evidence="1">
    <location>
        <begin position="160"/>
        <end position="182"/>
    </location>
</feature>
<evidence type="ECO:0000256" key="1">
    <source>
        <dbReference type="SAM" id="MobiDB-lite"/>
    </source>
</evidence>
<evidence type="ECO:0000313" key="2">
    <source>
        <dbReference type="EMBL" id="ABJ86960.1"/>
    </source>
</evidence>
<feature type="compositionally biased region" description="Basic and acidic residues" evidence="1">
    <location>
        <begin position="173"/>
        <end position="182"/>
    </location>
</feature>
<proteinExistence type="predicted"/>
<reference evidence="2" key="1">
    <citation type="submission" date="2006-10" db="EMBL/GenBank/DDBJ databases">
        <title>Complete sequence of Solibacter usitatus Ellin6076.</title>
        <authorList>
            <consortium name="US DOE Joint Genome Institute"/>
            <person name="Copeland A."/>
            <person name="Lucas S."/>
            <person name="Lapidus A."/>
            <person name="Barry K."/>
            <person name="Detter J.C."/>
            <person name="Glavina del Rio T."/>
            <person name="Hammon N."/>
            <person name="Israni S."/>
            <person name="Dalin E."/>
            <person name="Tice H."/>
            <person name="Pitluck S."/>
            <person name="Thompson L.S."/>
            <person name="Brettin T."/>
            <person name="Bruce D."/>
            <person name="Han C."/>
            <person name="Tapia R."/>
            <person name="Gilna P."/>
            <person name="Schmutz J."/>
            <person name="Larimer F."/>
            <person name="Land M."/>
            <person name="Hauser L."/>
            <person name="Kyrpides N."/>
            <person name="Mikhailova N."/>
            <person name="Janssen P.H."/>
            <person name="Kuske C.R."/>
            <person name="Richardson P."/>
        </authorList>
    </citation>
    <scope>NUCLEOTIDE SEQUENCE</scope>
    <source>
        <strain evidence="2">Ellin6076</strain>
    </source>
</reference>
<accession>Q01TR0</accession>
<sequence length="182" mass="20650">MKPRKPRTPEPEITVKNNLTTVENERAAADLFGTILRSVLRAKKRRFEGIEEFKPLIEPYPLGIWWIQKHAAPSAARGKKSRRQDEESWQQVSLWSSQSAERALLLSKIEAGDPVYLHNPLQGHVTEANAEKREQIVQAIGYLDRLVPVNGDLRAWELVEKHQGKNQSASKKRGADDDRSPG</sequence>
<name>Q01TR0_SOLUE</name>
<organism evidence="2">
    <name type="scientific">Solibacter usitatus (strain Ellin6076)</name>
    <dbReference type="NCBI Taxonomy" id="234267"/>
    <lineage>
        <taxon>Bacteria</taxon>
        <taxon>Pseudomonadati</taxon>
        <taxon>Acidobacteriota</taxon>
        <taxon>Terriglobia</taxon>
        <taxon>Bryobacterales</taxon>
        <taxon>Solibacteraceae</taxon>
        <taxon>Candidatus Solibacter</taxon>
    </lineage>
</organism>
<protein>
    <submittedName>
        <fullName evidence="2">Uncharacterized protein</fullName>
    </submittedName>
</protein>
<gene>
    <name evidence="2" type="ordered locus">Acid_6023</name>
</gene>
<dbReference type="EMBL" id="CP000473">
    <property type="protein sequence ID" value="ABJ86960.1"/>
    <property type="molecule type" value="Genomic_DNA"/>
</dbReference>
<dbReference type="InParanoid" id="Q01TR0"/>
<dbReference type="AlphaFoldDB" id="Q01TR0"/>